<name>A0A135RTI0_9PEZI</name>
<dbReference type="Proteomes" id="UP000070121">
    <property type="component" value="Unassembled WGS sequence"/>
</dbReference>
<dbReference type="EMBL" id="JFFI01002702">
    <property type="protein sequence ID" value="KXH26757.1"/>
    <property type="molecule type" value="Genomic_DNA"/>
</dbReference>
<organism evidence="2 3">
    <name type="scientific">Colletotrichum salicis</name>
    <dbReference type="NCBI Taxonomy" id="1209931"/>
    <lineage>
        <taxon>Eukaryota</taxon>
        <taxon>Fungi</taxon>
        <taxon>Dikarya</taxon>
        <taxon>Ascomycota</taxon>
        <taxon>Pezizomycotina</taxon>
        <taxon>Sordariomycetes</taxon>
        <taxon>Hypocreomycetidae</taxon>
        <taxon>Glomerellales</taxon>
        <taxon>Glomerellaceae</taxon>
        <taxon>Colletotrichum</taxon>
        <taxon>Colletotrichum acutatum species complex</taxon>
    </lineage>
</organism>
<keyword evidence="1" id="KW-0732">Signal</keyword>
<evidence type="ECO:0000313" key="2">
    <source>
        <dbReference type="EMBL" id="KXH26757.1"/>
    </source>
</evidence>
<protein>
    <submittedName>
        <fullName evidence="2">Uncharacterized protein</fullName>
    </submittedName>
</protein>
<evidence type="ECO:0000313" key="3">
    <source>
        <dbReference type="Proteomes" id="UP000070121"/>
    </source>
</evidence>
<keyword evidence="3" id="KW-1185">Reference proteome</keyword>
<evidence type="ECO:0000256" key="1">
    <source>
        <dbReference type="SAM" id="SignalP"/>
    </source>
</evidence>
<dbReference type="AlphaFoldDB" id="A0A135RTI0"/>
<proteinExistence type="predicted"/>
<sequence>MRFSAIAFLAAIMAVASAASPVEAEKRQLSALTSNISASSNAWMILAFTTDMPFLSAGGPAVNALERTLIR</sequence>
<comment type="caution">
    <text evidence="2">The sequence shown here is derived from an EMBL/GenBank/DDBJ whole genome shotgun (WGS) entry which is preliminary data.</text>
</comment>
<accession>A0A135RTI0</accession>
<feature type="signal peptide" evidence="1">
    <location>
        <begin position="1"/>
        <end position="18"/>
    </location>
</feature>
<feature type="chain" id="PRO_5007801235" evidence="1">
    <location>
        <begin position="19"/>
        <end position="71"/>
    </location>
</feature>
<reference evidence="2 3" key="1">
    <citation type="submission" date="2014-02" db="EMBL/GenBank/DDBJ databases">
        <title>The genome sequence of Colletotrichum salicis CBS 607.94.</title>
        <authorList>
            <person name="Baroncelli R."/>
            <person name="Thon M.R."/>
        </authorList>
    </citation>
    <scope>NUCLEOTIDE SEQUENCE [LARGE SCALE GENOMIC DNA]</scope>
    <source>
        <strain evidence="2 3">CBS 607.94</strain>
    </source>
</reference>
<gene>
    <name evidence="2" type="ORF">CSAL01_00303</name>
</gene>